<comment type="subcellular location">
    <subcellularLocation>
        <location evidence="9">Cytoplasm</location>
    </subcellularLocation>
</comment>
<feature type="binding site" evidence="9">
    <location>
        <begin position="62"/>
        <end position="64"/>
    </location>
    <ligand>
        <name>ATP</name>
        <dbReference type="ChEBI" id="CHEBI:30616"/>
    </ligand>
</feature>
<feature type="short sequence motif" description="'HIGH' region" evidence="9">
    <location>
        <begin position="61"/>
        <end position="71"/>
    </location>
</feature>
<feature type="domain" description="tRNA synthetases class I (E and Q) anti-codon binding" evidence="13">
    <location>
        <begin position="496"/>
        <end position="567"/>
    </location>
</feature>
<dbReference type="GO" id="GO:0006424">
    <property type="term" value="P:glutamyl-tRNA aminoacylation"/>
    <property type="evidence" value="ECO:0007669"/>
    <property type="project" value="UniProtKB-UniRule"/>
</dbReference>
<dbReference type="InterPro" id="IPR000924">
    <property type="entry name" value="Glu/Gln-tRNA-synth"/>
</dbReference>
<dbReference type="SUPFAM" id="SSF52374">
    <property type="entry name" value="Nucleotidylyl transferase"/>
    <property type="match status" value="1"/>
</dbReference>
<name>A0A2V1K7X5_9BURK</name>
<keyword evidence="4 9" id="KW-0547">Nucleotide-binding</keyword>
<evidence type="ECO:0000313" key="15">
    <source>
        <dbReference type="Proteomes" id="UP000245212"/>
    </source>
</evidence>
<dbReference type="GO" id="GO:0005524">
    <property type="term" value="F:ATP binding"/>
    <property type="evidence" value="ECO:0007669"/>
    <property type="project" value="UniProtKB-UniRule"/>
</dbReference>
<dbReference type="EC" id="6.1.1.18" evidence="9"/>
<evidence type="ECO:0000259" key="11">
    <source>
        <dbReference type="Pfam" id="PF00749"/>
    </source>
</evidence>
<keyword evidence="2 9" id="KW-0963">Cytoplasm</keyword>
<dbReference type="EMBL" id="QETA01000001">
    <property type="protein sequence ID" value="PWF25575.1"/>
    <property type="molecule type" value="Genomic_DNA"/>
</dbReference>
<dbReference type="InterPro" id="IPR020056">
    <property type="entry name" value="Rbsml_bL25/Gln-tRNA_synth_N"/>
</dbReference>
<feature type="domain" description="Glutamyl/glutaminyl-tRNA synthetase class Ib catalytic" evidence="11">
    <location>
        <begin position="55"/>
        <end position="374"/>
    </location>
</feature>
<dbReference type="FunFam" id="1.10.1160.10:FF:000001">
    <property type="entry name" value="Glutamine--tRNA ligase"/>
    <property type="match status" value="1"/>
</dbReference>
<feature type="binding site" evidence="9">
    <location>
        <begin position="68"/>
        <end position="74"/>
    </location>
    <ligand>
        <name>ATP</name>
        <dbReference type="ChEBI" id="CHEBI:30616"/>
    </ligand>
</feature>
<dbReference type="NCBIfam" id="TIGR00440">
    <property type="entry name" value="glnS"/>
    <property type="match status" value="1"/>
</dbReference>
<dbReference type="Pfam" id="PF03950">
    <property type="entry name" value="tRNA-synt_1c_C"/>
    <property type="match status" value="1"/>
</dbReference>
<evidence type="ECO:0000256" key="1">
    <source>
        <dbReference type="ARBA" id="ARBA00005594"/>
    </source>
</evidence>
<dbReference type="AlphaFoldDB" id="A0A2V1K7X5"/>
<evidence type="ECO:0000259" key="12">
    <source>
        <dbReference type="Pfam" id="PF03950"/>
    </source>
</evidence>
<dbReference type="Pfam" id="PF00749">
    <property type="entry name" value="tRNA-synt_1c"/>
    <property type="match status" value="1"/>
</dbReference>
<feature type="domain" description="Glutamyl/glutaminyl-tRNA synthetase class Ib anti-codon binding" evidence="12">
    <location>
        <begin position="377"/>
        <end position="476"/>
    </location>
</feature>
<keyword evidence="7 9" id="KW-0030">Aminoacyl-tRNA synthetase</keyword>
<keyword evidence="5 9" id="KW-0067">ATP-binding</keyword>
<feature type="binding site" evidence="9">
    <location>
        <position position="244"/>
    </location>
    <ligand>
        <name>L-glutamine</name>
        <dbReference type="ChEBI" id="CHEBI:58359"/>
    </ligand>
</feature>
<dbReference type="PROSITE" id="PS00178">
    <property type="entry name" value="AA_TRNA_LIGASE_I"/>
    <property type="match status" value="1"/>
</dbReference>
<dbReference type="InterPro" id="IPR001412">
    <property type="entry name" value="aa-tRNA-synth_I_CS"/>
</dbReference>
<evidence type="ECO:0000256" key="10">
    <source>
        <dbReference type="RuleBase" id="RU363037"/>
    </source>
</evidence>
<dbReference type="InterPro" id="IPR049437">
    <property type="entry name" value="tRNA-synt_1c_C2"/>
</dbReference>
<feature type="short sequence motif" description="'KMSKS' region" evidence="9">
    <location>
        <begin position="305"/>
        <end position="309"/>
    </location>
</feature>
<comment type="caution">
    <text evidence="14">The sequence shown here is derived from an EMBL/GenBank/DDBJ whole genome shotgun (WGS) entry which is preliminary data.</text>
</comment>
<comment type="catalytic activity">
    <reaction evidence="8 9">
        <text>tRNA(Gln) + L-glutamine + ATP = L-glutaminyl-tRNA(Gln) + AMP + diphosphate</text>
        <dbReference type="Rhea" id="RHEA:20121"/>
        <dbReference type="Rhea" id="RHEA-COMP:9662"/>
        <dbReference type="Rhea" id="RHEA-COMP:9681"/>
        <dbReference type="ChEBI" id="CHEBI:30616"/>
        <dbReference type="ChEBI" id="CHEBI:33019"/>
        <dbReference type="ChEBI" id="CHEBI:58359"/>
        <dbReference type="ChEBI" id="CHEBI:78442"/>
        <dbReference type="ChEBI" id="CHEBI:78521"/>
        <dbReference type="ChEBI" id="CHEBI:456215"/>
        <dbReference type="EC" id="6.1.1.18"/>
    </reaction>
</comment>
<dbReference type="FunFam" id="3.90.800.10:FF:000001">
    <property type="entry name" value="Glutamine--tRNA ligase"/>
    <property type="match status" value="1"/>
</dbReference>
<proteinExistence type="inferred from homology"/>
<dbReference type="GO" id="GO:0004819">
    <property type="term" value="F:glutamine-tRNA ligase activity"/>
    <property type="evidence" value="ECO:0007669"/>
    <property type="project" value="UniProtKB-UniRule"/>
</dbReference>
<reference evidence="15" key="1">
    <citation type="submission" date="2018-05" db="EMBL/GenBank/DDBJ databases">
        <authorList>
            <person name="Li Y."/>
        </authorList>
    </citation>
    <scope>NUCLEOTIDE SEQUENCE [LARGE SCALE GENOMIC DNA]</scope>
    <source>
        <strain evidence="15">3d-2-2</strain>
    </source>
</reference>
<organism evidence="14 15">
    <name type="scientific">Corticimicrobacter populi</name>
    <dbReference type="NCBI Taxonomy" id="2175229"/>
    <lineage>
        <taxon>Bacteria</taxon>
        <taxon>Pseudomonadati</taxon>
        <taxon>Pseudomonadota</taxon>
        <taxon>Betaproteobacteria</taxon>
        <taxon>Burkholderiales</taxon>
        <taxon>Alcaligenaceae</taxon>
        <taxon>Corticimicrobacter</taxon>
    </lineage>
</organism>
<dbReference type="SUPFAM" id="SSF50715">
    <property type="entry name" value="Ribosomal protein L25-like"/>
    <property type="match status" value="1"/>
</dbReference>
<protein>
    <recommendedName>
        <fullName evidence="9">Glutamine--tRNA ligase</fullName>
        <ecNumber evidence="9">6.1.1.18</ecNumber>
    </recommendedName>
    <alternativeName>
        <fullName evidence="9">Glutaminyl-tRNA synthetase</fullName>
        <shortName evidence="9">GlnRS</shortName>
    </alternativeName>
</protein>
<dbReference type="PANTHER" id="PTHR43097">
    <property type="entry name" value="GLUTAMINE-TRNA LIGASE"/>
    <property type="match status" value="1"/>
</dbReference>
<evidence type="ECO:0000256" key="4">
    <source>
        <dbReference type="ARBA" id="ARBA00022741"/>
    </source>
</evidence>
<evidence type="ECO:0000313" key="14">
    <source>
        <dbReference type="EMBL" id="PWF25575.1"/>
    </source>
</evidence>
<dbReference type="Gene3D" id="3.40.50.620">
    <property type="entry name" value="HUPs"/>
    <property type="match status" value="1"/>
</dbReference>
<dbReference type="FunFam" id="3.40.50.620:FF:000037">
    <property type="entry name" value="Glutamine--tRNA ligase cytoplasmic"/>
    <property type="match status" value="1"/>
</dbReference>
<evidence type="ECO:0000256" key="5">
    <source>
        <dbReference type="ARBA" id="ARBA00022840"/>
    </source>
</evidence>
<dbReference type="NCBIfam" id="NF011291">
    <property type="entry name" value="PRK14703.1"/>
    <property type="match status" value="1"/>
</dbReference>
<evidence type="ECO:0000256" key="8">
    <source>
        <dbReference type="ARBA" id="ARBA00048270"/>
    </source>
</evidence>
<evidence type="ECO:0000256" key="9">
    <source>
        <dbReference type="HAMAP-Rule" id="MF_00126"/>
    </source>
</evidence>
<dbReference type="InterPro" id="IPR014729">
    <property type="entry name" value="Rossmann-like_a/b/a_fold"/>
</dbReference>
<dbReference type="Pfam" id="PF20974">
    <property type="entry name" value="tRNA-synt_1c_C2"/>
    <property type="match status" value="1"/>
</dbReference>
<dbReference type="PRINTS" id="PR00987">
    <property type="entry name" value="TRNASYNTHGLU"/>
</dbReference>
<dbReference type="InterPro" id="IPR020059">
    <property type="entry name" value="Glu/Gln-tRNA-synth_Ib_codon-bd"/>
</dbReference>
<keyword evidence="15" id="KW-1185">Reference proteome</keyword>
<dbReference type="Gene3D" id="2.40.240.10">
    <property type="entry name" value="Ribosomal Protein L25, Chain P"/>
    <property type="match status" value="2"/>
</dbReference>
<feature type="binding site" evidence="9">
    <location>
        <position position="263"/>
    </location>
    <ligand>
        <name>ATP</name>
        <dbReference type="ChEBI" id="CHEBI:30616"/>
    </ligand>
</feature>
<keyword evidence="3 9" id="KW-0436">Ligase</keyword>
<dbReference type="Proteomes" id="UP000245212">
    <property type="component" value="Unassembled WGS sequence"/>
</dbReference>
<feature type="binding site" evidence="9">
    <location>
        <position position="94"/>
    </location>
    <ligand>
        <name>L-glutamine</name>
        <dbReference type="ChEBI" id="CHEBI:58359"/>
    </ligand>
</feature>
<dbReference type="HAMAP" id="MF_00126">
    <property type="entry name" value="Gln_tRNA_synth"/>
    <property type="match status" value="1"/>
</dbReference>
<comment type="subunit">
    <text evidence="9">Monomer.</text>
</comment>
<dbReference type="InterPro" id="IPR022861">
    <property type="entry name" value="Gln_tRNA_ligase_bac"/>
</dbReference>
<dbReference type="GO" id="GO:0005829">
    <property type="term" value="C:cytosol"/>
    <property type="evidence" value="ECO:0007669"/>
    <property type="project" value="TreeGrafter"/>
</dbReference>
<evidence type="ECO:0000256" key="3">
    <source>
        <dbReference type="ARBA" id="ARBA00022598"/>
    </source>
</evidence>
<dbReference type="RefSeq" id="WP_109060981.1">
    <property type="nucleotide sequence ID" value="NZ_QETA01000001.1"/>
</dbReference>
<comment type="similarity">
    <text evidence="1 9 10">Belongs to the class-I aminoacyl-tRNA synthetase family.</text>
</comment>
<comment type="caution">
    <text evidence="9">Lacks conserved residue(s) required for the propagation of feature annotation.</text>
</comment>
<evidence type="ECO:0000256" key="6">
    <source>
        <dbReference type="ARBA" id="ARBA00022917"/>
    </source>
</evidence>
<dbReference type="InterPro" id="IPR050132">
    <property type="entry name" value="Gln/Glu-tRNA_Ligase"/>
</dbReference>
<dbReference type="InterPro" id="IPR020058">
    <property type="entry name" value="Glu/Gln-tRNA-synth_Ib_cat-dom"/>
</dbReference>
<sequence length="592" mass="67640">MTTEHPDSAAPVATNFLRQIIEADLAAQRFSGKRWSGRPGPASEQAGAPLDNARIRTRFPPEPNGYLHLGHAKSICLNFGLARDYGGTCHLRFDDTNPEKEDQEYVDSIIDAVRWLGFDWHDDQNRSCLFYASDYFEYMYQFAEALIEAGHAYIDQQSPDEMRAMRGTLTEPGTDSPWRNRPEAESLALFREMRAGKHPDGSMALRARIDMASPNINLRDPVIYRIRHAHHHRSGDAWPIYPMYTYAHPIEDALEGITHSICTLEFEDQRPFYDWLMARLAELGCLSEPLPHQYEFARMNLSYVVTSKRKLRQLVTESHVSGWDDPRMPTLAGLRRRGYTPTAIRLFCDRLGVSKSDSRIDYSVLEQALRDDLDPVAARAVAILDPIRLVITNYPEGQHETCHAPRNPHDHDAGTREFPFGRMLWIERDDFREEAPKKFFRLFPGNMVRLKYAYVIRCTGFTKDAHGNVVEVQAEYLPDTRSGTPGADSVKVKGAITWISQAHAQPAEIRLYDRLFTHPHPDSGDLDFLAHINPDSIRTVQGWVEPSLDAQQDSHWQFERLGYFAADSRDSTPEKLVLNRTTTLKDSWGKQA</sequence>
<dbReference type="PANTHER" id="PTHR43097:SF5">
    <property type="entry name" value="GLUTAMATE--TRNA LIGASE"/>
    <property type="match status" value="1"/>
</dbReference>
<dbReference type="InterPro" id="IPR004514">
    <property type="entry name" value="Gln-tRNA-synth"/>
</dbReference>
<accession>A0A2V1K7X5</accession>
<keyword evidence="6 9" id="KW-0648">Protein biosynthesis</keyword>
<dbReference type="InterPro" id="IPR011035">
    <property type="entry name" value="Ribosomal_bL25/Gln-tRNA_synth"/>
</dbReference>
<evidence type="ECO:0000259" key="13">
    <source>
        <dbReference type="Pfam" id="PF20974"/>
    </source>
</evidence>
<gene>
    <name evidence="9" type="primary">glnS</name>
    <name evidence="14" type="ORF">DD235_02650</name>
</gene>
<dbReference type="GO" id="GO:0006425">
    <property type="term" value="P:glutaminyl-tRNA aminoacylation"/>
    <property type="evidence" value="ECO:0007669"/>
    <property type="project" value="UniProtKB-UniRule"/>
</dbReference>
<evidence type="ECO:0000256" key="7">
    <source>
        <dbReference type="ARBA" id="ARBA00023146"/>
    </source>
</evidence>
<evidence type="ECO:0000256" key="2">
    <source>
        <dbReference type="ARBA" id="ARBA00022490"/>
    </source>
</evidence>